<comment type="caution">
    <text evidence="3">The sequence shown here is derived from an EMBL/GenBank/DDBJ whole genome shotgun (WGS) entry which is preliminary data.</text>
</comment>
<feature type="region of interest" description="Disordered" evidence="1">
    <location>
        <begin position="73"/>
        <end position="116"/>
    </location>
</feature>
<dbReference type="OrthoDB" id="683049at2759"/>
<protein>
    <submittedName>
        <fullName evidence="3">Uncharacterized protein</fullName>
    </submittedName>
</protein>
<dbReference type="EMBL" id="JADCNM010000010">
    <property type="protein sequence ID" value="KAG0464703.1"/>
    <property type="molecule type" value="Genomic_DNA"/>
</dbReference>
<dbReference type="EMBL" id="JADCNL010000010">
    <property type="protein sequence ID" value="KAG0463376.1"/>
    <property type="molecule type" value="Genomic_DNA"/>
</dbReference>
<dbReference type="Proteomes" id="UP000636800">
    <property type="component" value="Chromosome 10"/>
</dbReference>
<proteinExistence type="predicted"/>
<sequence length="223" mass="25228">MLDVFLWRQGKKIFEDSPVAKKFRFNGIDPEMEEKLNRMFMNTPPSDDHGWEPNSGSVAEDYELGDGYCESSRSLSGDATTLNEPLPTSGSKRSSHPSPLAKGNKNKTGSFKPELVGPARGLSQMLQEQILQAQMLQAQIKQLIDAASYRSKVTDALGKSPSITEAVKELDAIKEFEQNAELYGFAIDLLMKKDKREMFMALKQHKKVWFVIREYERSTRSPF</sequence>
<evidence type="ECO:0000313" key="4">
    <source>
        <dbReference type="Proteomes" id="UP000636800"/>
    </source>
</evidence>
<name>A0A835Q978_VANPL</name>
<dbReference type="InterPro" id="IPR045026">
    <property type="entry name" value="LIMYB"/>
</dbReference>
<accession>A0A835Q978</accession>
<gene>
    <name evidence="3" type="ORF">HPP92_018867</name>
    <name evidence="2" type="ORF">HPP92_019445</name>
</gene>
<dbReference type="Proteomes" id="UP000639772">
    <property type="component" value="Chromosome 10"/>
</dbReference>
<feature type="compositionally biased region" description="Polar residues" evidence="1">
    <location>
        <begin position="73"/>
        <end position="92"/>
    </location>
</feature>
<evidence type="ECO:0000313" key="5">
    <source>
        <dbReference type="Proteomes" id="UP000639772"/>
    </source>
</evidence>
<reference evidence="4 5" key="1">
    <citation type="journal article" date="2020" name="Nat. Food">
        <title>A phased Vanilla planifolia genome enables genetic improvement of flavour and production.</title>
        <authorList>
            <person name="Hasing T."/>
            <person name="Tang H."/>
            <person name="Brym M."/>
            <person name="Khazi F."/>
            <person name="Huang T."/>
            <person name="Chambers A.H."/>
        </authorList>
    </citation>
    <scope>NUCLEOTIDE SEQUENCE [LARGE SCALE GENOMIC DNA]</scope>
    <source>
        <tissue evidence="3">Leaf</tissue>
    </source>
</reference>
<evidence type="ECO:0000313" key="2">
    <source>
        <dbReference type="EMBL" id="KAG0463376.1"/>
    </source>
</evidence>
<keyword evidence="4" id="KW-1185">Reference proteome</keyword>
<dbReference type="AlphaFoldDB" id="A0A835Q978"/>
<dbReference type="PANTHER" id="PTHR47584">
    <property type="match status" value="1"/>
</dbReference>
<organism evidence="3 5">
    <name type="scientific">Vanilla planifolia</name>
    <name type="common">Vanilla</name>
    <dbReference type="NCBI Taxonomy" id="51239"/>
    <lineage>
        <taxon>Eukaryota</taxon>
        <taxon>Viridiplantae</taxon>
        <taxon>Streptophyta</taxon>
        <taxon>Embryophyta</taxon>
        <taxon>Tracheophyta</taxon>
        <taxon>Spermatophyta</taxon>
        <taxon>Magnoliopsida</taxon>
        <taxon>Liliopsida</taxon>
        <taxon>Asparagales</taxon>
        <taxon>Orchidaceae</taxon>
        <taxon>Vanilloideae</taxon>
        <taxon>Vanilleae</taxon>
        <taxon>Vanilla</taxon>
    </lineage>
</organism>
<evidence type="ECO:0000313" key="3">
    <source>
        <dbReference type="EMBL" id="KAG0464703.1"/>
    </source>
</evidence>
<dbReference type="PANTHER" id="PTHR47584:SF17">
    <property type="entry name" value="MYB_SANT-LIKE DNA-BINDING DOMAIN PROTEIN"/>
    <property type="match status" value="1"/>
</dbReference>
<evidence type="ECO:0000256" key="1">
    <source>
        <dbReference type="SAM" id="MobiDB-lite"/>
    </source>
</evidence>